<dbReference type="Proteomes" id="UP000322267">
    <property type="component" value="Unassembled WGS sequence"/>
</dbReference>
<organism evidence="8 9">
    <name type="scientific">Rossellomorea vietnamensis</name>
    <dbReference type="NCBI Taxonomy" id="218284"/>
    <lineage>
        <taxon>Bacteria</taxon>
        <taxon>Bacillati</taxon>
        <taxon>Bacillota</taxon>
        <taxon>Bacilli</taxon>
        <taxon>Bacillales</taxon>
        <taxon>Bacillaceae</taxon>
        <taxon>Rossellomorea</taxon>
    </lineage>
</organism>
<dbReference type="GO" id="GO:0005886">
    <property type="term" value="C:plasma membrane"/>
    <property type="evidence" value="ECO:0007669"/>
    <property type="project" value="UniProtKB-SubCell"/>
</dbReference>
<dbReference type="EMBL" id="VTEI01000017">
    <property type="protein sequence ID" value="TYS13761.1"/>
    <property type="molecule type" value="Genomic_DNA"/>
</dbReference>
<name>A0A5D4NJS0_9BACI</name>
<keyword evidence="3 6" id="KW-0812">Transmembrane</keyword>
<evidence type="ECO:0000256" key="6">
    <source>
        <dbReference type="SAM" id="Phobius"/>
    </source>
</evidence>
<sequence length="128" mass="14185">MKKREYSDEDSQSTIDSKYIQQHLASERTFLAWIRTAIAIIGVGFLVTNLHFTMADKLSPLSDLLANIIGLSSVGLGILTIIMALFAYIKKIDAINNQSFRTSRATIIALAVFVIVIAIIFGTYFLIV</sequence>
<evidence type="ECO:0000256" key="5">
    <source>
        <dbReference type="ARBA" id="ARBA00023136"/>
    </source>
</evidence>
<dbReference type="AlphaFoldDB" id="A0A5D4NJS0"/>
<comment type="caution">
    <text evidence="8">The sequence shown here is derived from an EMBL/GenBank/DDBJ whole genome shotgun (WGS) entry which is preliminary data.</text>
</comment>
<accession>A0A5D4NJS0</accession>
<feature type="domain" description="DUF202" evidence="7">
    <location>
        <begin position="22"/>
        <end position="91"/>
    </location>
</feature>
<evidence type="ECO:0000259" key="7">
    <source>
        <dbReference type="Pfam" id="PF02656"/>
    </source>
</evidence>
<gene>
    <name evidence="8" type="ORF">FZC78_20635</name>
</gene>
<keyword evidence="4 6" id="KW-1133">Transmembrane helix</keyword>
<evidence type="ECO:0000256" key="3">
    <source>
        <dbReference type="ARBA" id="ARBA00022692"/>
    </source>
</evidence>
<dbReference type="InterPro" id="IPR003807">
    <property type="entry name" value="DUF202"/>
</dbReference>
<dbReference type="OrthoDB" id="582337at2"/>
<evidence type="ECO:0000256" key="2">
    <source>
        <dbReference type="ARBA" id="ARBA00022475"/>
    </source>
</evidence>
<reference evidence="8 9" key="1">
    <citation type="submission" date="2019-08" db="EMBL/GenBank/DDBJ databases">
        <title>Bacillus genomes from the desert of Cuatro Cienegas, Coahuila.</title>
        <authorList>
            <person name="Olmedo-Alvarez G."/>
        </authorList>
    </citation>
    <scope>NUCLEOTIDE SEQUENCE [LARGE SCALE GENOMIC DNA]</scope>
    <source>
        <strain evidence="8 9">CH34_1T</strain>
    </source>
</reference>
<dbReference type="RefSeq" id="WP_148941978.1">
    <property type="nucleotide sequence ID" value="NZ_VTEI01000017.1"/>
</dbReference>
<evidence type="ECO:0000313" key="9">
    <source>
        <dbReference type="Proteomes" id="UP000322267"/>
    </source>
</evidence>
<dbReference type="PANTHER" id="PTHR34187">
    <property type="entry name" value="FGR18P"/>
    <property type="match status" value="1"/>
</dbReference>
<keyword evidence="5 6" id="KW-0472">Membrane</keyword>
<evidence type="ECO:0000256" key="1">
    <source>
        <dbReference type="ARBA" id="ARBA00004651"/>
    </source>
</evidence>
<feature type="transmembrane region" description="Helical" evidence="6">
    <location>
        <begin position="30"/>
        <end position="52"/>
    </location>
</feature>
<comment type="subcellular location">
    <subcellularLocation>
        <location evidence="1">Cell membrane</location>
        <topology evidence="1">Multi-pass membrane protein</topology>
    </subcellularLocation>
</comment>
<feature type="transmembrane region" description="Helical" evidence="6">
    <location>
        <begin position="107"/>
        <end position="127"/>
    </location>
</feature>
<feature type="transmembrane region" description="Helical" evidence="6">
    <location>
        <begin position="64"/>
        <end position="86"/>
    </location>
</feature>
<dbReference type="InterPro" id="IPR052053">
    <property type="entry name" value="IM_YidH-like"/>
</dbReference>
<evidence type="ECO:0000313" key="8">
    <source>
        <dbReference type="EMBL" id="TYS13761.1"/>
    </source>
</evidence>
<evidence type="ECO:0000256" key="4">
    <source>
        <dbReference type="ARBA" id="ARBA00022989"/>
    </source>
</evidence>
<dbReference type="PANTHER" id="PTHR34187:SF2">
    <property type="entry name" value="DUF202 DOMAIN-CONTAINING PROTEIN"/>
    <property type="match status" value="1"/>
</dbReference>
<dbReference type="Pfam" id="PF02656">
    <property type="entry name" value="DUF202"/>
    <property type="match status" value="1"/>
</dbReference>
<protein>
    <submittedName>
        <fullName evidence="8">DUF202 domain-containing protein</fullName>
    </submittedName>
</protein>
<proteinExistence type="predicted"/>
<keyword evidence="2" id="KW-1003">Cell membrane</keyword>